<feature type="compositionally biased region" description="Basic and acidic residues" evidence="1">
    <location>
        <begin position="329"/>
        <end position="338"/>
    </location>
</feature>
<evidence type="ECO:0000256" key="3">
    <source>
        <dbReference type="SAM" id="SignalP"/>
    </source>
</evidence>
<keyword evidence="3" id="KW-0732">Signal</keyword>
<accession>A0A0B6ZGT5</accession>
<feature type="signal peptide" evidence="3">
    <location>
        <begin position="1"/>
        <end position="29"/>
    </location>
</feature>
<evidence type="ECO:0008006" key="5">
    <source>
        <dbReference type="Google" id="ProtNLM"/>
    </source>
</evidence>
<dbReference type="AlphaFoldDB" id="A0A0B6ZGT5"/>
<protein>
    <recommendedName>
        <fullName evidence="5">CUB domain-containing protein</fullName>
    </recommendedName>
</protein>
<proteinExistence type="predicted"/>
<reference evidence="4" key="1">
    <citation type="submission" date="2014-12" db="EMBL/GenBank/DDBJ databases">
        <title>Insight into the proteome of Arion vulgaris.</title>
        <authorList>
            <person name="Aradska J."/>
            <person name="Bulat T."/>
            <person name="Smidak R."/>
            <person name="Sarate P."/>
            <person name="Gangsoo J."/>
            <person name="Sialana F."/>
            <person name="Bilban M."/>
            <person name="Lubec G."/>
        </authorList>
    </citation>
    <scope>NUCLEOTIDE SEQUENCE</scope>
    <source>
        <tissue evidence="4">Skin</tissue>
    </source>
</reference>
<evidence type="ECO:0000313" key="4">
    <source>
        <dbReference type="EMBL" id="CEK66925.1"/>
    </source>
</evidence>
<feature type="region of interest" description="Disordered" evidence="1">
    <location>
        <begin position="471"/>
        <end position="501"/>
    </location>
</feature>
<organism evidence="4">
    <name type="scientific">Arion vulgaris</name>
    <dbReference type="NCBI Taxonomy" id="1028688"/>
    <lineage>
        <taxon>Eukaryota</taxon>
        <taxon>Metazoa</taxon>
        <taxon>Spiralia</taxon>
        <taxon>Lophotrochozoa</taxon>
        <taxon>Mollusca</taxon>
        <taxon>Gastropoda</taxon>
        <taxon>Heterobranchia</taxon>
        <taxon>Euthyneura</taxon>
        <taxon>Panpulmonata</taxon>
        <taxon>Eupulmonata</taxon>
        <taxon>Stylommatophora</taxon>
        <taxon>Helicina</taxon>
        <taxon>Arionoidea</taxon>
        <taxon>Arionidae</taxon>
        <taxon>Arion</taxon>
    </lineage>
</organism>
<feature type="compositionally biased region" description="Polar residues" evidence="1">
    <location>
        <begin position="261"/>
        <end position="270"/>
    </location>
</feature>
<feature type="compositionally biased region" description="Basic residues" evidence="1">
    <location>
        <begin position="355"/>
        <end position="373"/>
    </location>
</feature>
<feature type="chain" id="PRO_5002126899" description="CUB domain-containing protein" evidence="3">
    <location>
        <begin position="30"/>
        <end position="501"/>
    </location>
</feature>
<gene>
    <name evidence="4" type="primary">ORF60683</name>
</gene>
<dbReference type="EMBL" id="HACG01020060">
    <property type="protein sequence ID" value="CEK66925.1"/>
    <property type="molecule type" value="Transcribed_RNA"/>
</dbReference>
<evidence type="ECO:0000256" key="2">
    <source>
        <dbReference type="SAM" id="Phobius"/>
    </source>
</evidence>
<evidence type="ECO:0000256" key="1">
    <source>
        <dbReference type="SAM" id="MobiDB-lite"/>
    </source>
</evidence>
<keyword evidence="2" id="KW-0472">Membrane</keyword>
<feature type="compositionally biased region" description="Basic and acidic residues" evidence="1">
    <location>
        <begin position="486"/>
        <end position="501"/>
    </location>
</feature>
<feature type="region of interest" description="Disordered" evidence="1">
    <location>
        <begin position="252"/>
        <end position="397"/>
    </location>
</feature>
<feature type="compositionally biased region" description="Polar residues" evidence="1">
    <location>
        <begin position="374"/>
        <end position="388"/>
    </location>
</feature>
<name>A0A0B6ZGT5_9EUPU</name>
<feature type="transmembrane region" description="Helical" evidence="2">
    <location>
        <begin position="198"/>
        <end position="222"/>
    </location>
</feature>
<keyword evidence="2" id="KW-0812">Transmembrane</keyword>
<sequence length="501" mass="55972">MALLKLQTLKPVRVIIILLLTTLPYIVQSQSNSAQDPANANALTTIFYFDSNSDCNGPIRQLYGFEGTIRGFDITSTRLGPKSCTIRLQSTGQFVGTVLEIEVKAMTIRDRTTLVSIYDGDGSQISLISYDYNTDNQNKKLILTSGDTATFIMIRDNVNSFNFDIEIKINPRRGSIDPGYENNYGSGYFFDKFSQPTIVGMIGGFYSLIVVICTAIIIKFCCKYHKLDKKWETQQLSTIKPGDALQKKRLMTLERDKSRPSHASNNTSFTDPEDDSDHFVEKIITPRVKSRNKQLPSYDHALSSQTSDHSSDEGSEVSTSESSIRKRPLSSEEERSEKSTATCTQSETESDRSGHRARTHKHKGKPQKSRKIYSNKNDSIPSTSNNSHQQLPQHQMQQVSYGAYPPGQFVPVMVGPNQFQQVAMVPSAQPVNYPEQAAAPPKSQVHPTEPPVYSYLVRRGYTPLDARSSSAVITSSTQRPGGGHLQDPELRLESGVEYMRR</sequence>
<keyword evidence="2" id="KW-1133">Transmembrane helix</keyword>